<evidence type="ECO:0000256" key="1">
    <source>
        <dbReference type="SAM" id="MobiDB-lite"/>
    </source>
</evidence>
<comment type="caution">
    <text evidence="3">The sequence shown here is derived from an EMBL/GenBank/DDBJ whole genome shotgun (WGS) entry which is preliminary data.</text>
</comment>
<dbReference type="Gene3D" id="3.30.1490.480">
    <property type="entry name" value="Endolytic murein transglycosylase"/>
    <property type="match status" value="1"/>
</dbReference>
<dbReference type="AlphaFoldDB" id="A0A5C8P3R0"/>
<proteinExistence type="predicted"/>
<name>A0A5C8P3R0_9BACI</name>
<evidence type="ECO:0000313" key="4">
    <source>
        <dbReference type="Proteomes" id="UP000321574"/>
    </source>
</evidence>
<organism evidence="3 4">
    <name type="scientific">Cerasibacillus terrae</name>
    <dbReference type="NCBI Taxonomy" id="2498845"/>
    <lineage>
        <taxon>Bacteria</taxon>
        <taxon>Bacillati</taxon>
        <taxon>Bacillota</taxon>
        <taxon>Bacilli</taxon>
        <taxon>Bacillales</taxon>
        <taxon>Bacillaceae</taxon>
        <taxon>Cerasibacillus</taxon>
    </lineage>
</organism>
<keyword evidence="2" id="KW-1133">Transmembrane helix</keyword>
<accession>A0A5C8P3R0</accession>
<sequence>MKQTIRSFSLGLLTAGTILLMIYYFVEEPKEKAVKMSVDDMIAEMKEEGYRVITEEQYITLSIDKDQVNKDADKTQVASTKSKSDDDKKKEKDDKEDLESKDKKSKDDSDKKDNKEDKKDKVKTYTLKIESGMPSSDIGDMLAANDIIDDASKFNKYLEDKDYSLRVQLGEFKVKSDMSFYEIAEAITK</sequence>
<feature type="region of interest" description="Disordered" evidence="1">
    <location>
        <begin position="70"/>
        <end position="125"/>
    </location>
</feature>
<dbReference type="EMBL" id="VDUW01000001">
    <property type="protein sequence ID" value="TXL67982.1"/>
    <property type="molecule type" value="Genomic_DNA"/>
</dbReference>
<evidence type="ECO:0008006" key="5">
    <source>
        <dbReference type="Google" id="ProtNLM"/>
    </source>
</evidence>
<evidence type="ECO:0000313" key="3">
    <source>
        <dbReference type="EMBL" id="TXL67982.1"/>
    </source>
</evidence>
<feature type="transmembrane region" description="Helical" evidence="2">
    <location>
        <begin position="7"/>
        <end position="26"/>
    </location>
</feature>
<keyword evidence="2" id="KW-0472">Membrane</keyword>
<dbReference type="Proteomes" id="UP000321574">
    <property type="component" value="Unassembled WGS sequence"/>
</dbReference>
<keyword evidence="4" id="KW-1185">Reference proteome</keyword>
<protein>
    <recommendedName>
        <fullName evidence="5">Aminodeoxychorismate lyase</fullName>
    </recommendedName>
</protein>
<dbReference type="OrthoDB" id="2691730at2"/>
<keyword evidence="2" id="KW-0812">Transmembrane</keyword>
<evidence type="ECO:0000256" key="2">
    <source>
        <dbReference type="SAM" id="Phobius"/>
    </source>
</evidence>
<dbReference type="RefSeq" id="WP_147665718.1">
    <property type="nucleotide sequence ID" value="NZ_VDUW01000001.1"/>
</dbReference>
<reference evidence="3 4" key="1">
    <citation type="submission" date="2019-06" db="EMBL/GenBank/DDBJ databases">
        <title>Cerasibacillus sp. nov., isolated from maize field.</title>
        <authorList>
            <person name="Lin S.-Y."/>
            <person name="Tsai C.-F."/>
            <person name="Young C.-C."/>
        </authorList>
    </citation>
    <scope>NUCLEOTIDE SEQUENCE [LARGE SCALE GENOMIC DNA]</scope>
    <source>
        <strain evidence="3 4">CC-CFT480</strain>
    </source>
</reference>
<feature type="compositionally biased region" description="Basic and acidic residues" evidence="1">
    <location>
        <begin position="82"/>
        <end position="123"/>
    </location>
</feature>
<gene>
    <name evidence="3" type="ORF">FHP05_02875</name>
</gene>